<dbReference type="Proteomes" id="UP001172155">
    <property type="component" value="Unassembled WGS sequence"/>
</dbReference>
<feature type="region of interest" description="Disordered" evidence="1">
    <location>
        <begin position="1"/>
        <end position="23"/>
    </location>
</feature>
<proteinExistence type="predicted"/>
<protein>
    <submittedName>
        <fullName evidence="2">Uncharacterized protein</fullName>
    </submittedName>
</protein>
<name>A0AA40KDG5_9PEZI</name>
<feature type="compositionally biased region" description="Low complexity" evidence="1">
    <location>
        <begin position="1"/>
        <end position="11"/>
    </location>
</feature>
<accession>A0AA40KDG5</accession>
<evidence type="ECO:0000313" key="2">
    <source>
        <dbReference type="EMBL" id="KAK0754861.1"/>
    </source>
</evidence>
<keyword evidence="3" id="KW-1185">Reference proteome</keyword>
<evidence type="ECO:0000313" key="3">
    <source>
        <dbReference type="Proteomes" id="UP001172155"/>
    </source>
</evidence>
<dbReference type="EMBL" id="JAUKUD010000001">
    <property type="protein sequence ID" value="KAK0754861.1"/>
    <property type="molecule type" value="Genomic_DNA"/>
</dbReference>
<reference evidence="2" key="1">
    <citation type="submission" date="2023-06" db="EMBL/GenBank/DDBJ databases">
        <title>Genome-scale phylogeny and comparative genomics of the fungal order Sordariales.</title>
        <authorList>
            <consortium name="Lawrence Berkeley National Laboratory"/>
            <person name="Hensen N."/>
            <person name="Bonometti L."/>
            <person name="Westerberg I."/>
            <person name="Brannstrom I.O."/>
            <person name="Guillou S."/>
            <person name="Cros-Aarteil S."/>
            <person name="Calhoun S."/>
            <person name="Haridas S."/>
            <person name="Kuo A."/>
            <person name="Mondo S."/>
            <person name="Pangilinan J."/>
            <person name="Riley R."/>
            <person name="LaButti K."/>
            <person name="Andreopoulos B."/>
            <person name="Lipzen A."/>
            <person name="Chen C."/>
            <person name="Yanf M."/>
            <person name="Daum C."/>
            <person name="Ng V."/>
            <person name="Clum A."/>
            <person name="Steindorff A."/>
            <person name="Ohm R."/>
            <person name="Martin F."/>
            <person name="Silar P."/>
            <person name="Natvig D."/>
            <person name="Lalanne C."/>
            <person name="Gautier V."/>
            <person name="Ament-velasquez S.L."/>
            <person name="Kruys A."/>
            <person name="Hutchinson M.I."/>
            <person name="Powell A.J."/>
            <person name="Barry K."/>
            <person name="Miller A.N."/>
            <person name="Grigoriev I.V."/>
            <person name="Debuchy R."/>
            <person name="Gladieux P."/>
            <person name="Thoren M.H."/>
            <person name="Johannesson H."/>
        </authorList>
    </citation>
    <scope>NUCLEOTIDE SEQUENCE</scope>
    <source>
        <strain evidence="2">SMH3187-1</strain>
    </source>
</reference>
<comment type="caution">
    <text evidence="2">The sequence shown here is derived from an EMBL/GenBank/DDBJ whole genome shotgun (WGS) entry which is preliminary data.</text>
</comment>
<sequence length="176" mass="18305">MTTNNNQLLQQRVQRGPAQTPQRAQVARDAVLDGAASEVEVQEVGPGGVEAGEEEGVEGFGCGGGVVVVEALEEDESVVVMEEEGEDGDCFDAAFLSAGVGPGVISMSRREGFWRGGRGGGGGYEGGGDLGEDLLRHLPSLATAEAELQARIALKSQAVTESQRRRGYNPVSKATC</sequence>
<dbReference type="AlphaFoldDB" id="A0AA40KDG5"/>
<evidence type="ECO:0000256" key="1">
    <source>
        <dbReference type="SAM" id="MobiDB-lite"/>
    </source>
</evidence>
<gene>
    <name evidence="2" type="ORF">B0T18DRAFT_485236</name>
</gene>
<organism evidence="2 3">
    <name type="scientific">Schizothecium vesticola</name>
    <dbReference type="NCBI Taxonomy" id="314040"/>
    <lineage>
        <taxon>Eukaryota</taxon>
        <taxon>Fungi</taxon>
        <taxon>Dikarya</taxon>
        <taxon>Ascomycota</taxon>
        <taxon>Pezizomycotina</taxon>
        <taxon>Sordariomycetes</taxon>
        <taxon>Sordariomycetidae</taxon>
        <taxon>Sordariales</taxon>
        <taxon>Schizotheciaceae</taxon>
        <taxon>Schizothecium</taxon>
    </lineage>
</organism>